<protein>
    <submittedName>
        <fullName evidence="2">Uncharacterized protein</fullName>
    </submittedName>
</protein>
<dbReference type="EMBL" id="MT144094">
    <property type="protein sequence ID" value="QJA48649.1"/>
    <property type="molecule type" value="Genomic_DNA"/>
</dbReference>
<name>A0A6H1ZMF3_9ZZZZ</name>
<sequence length="105" mass="12221">MSKKESNPDPPDITKKPLPPSSRIPSKRIINDDFDIINAMIERFFRTTKLEACVRRECIHNALNYKLPEEMGGGWSYCRLKTIAINENGICHDYHNPGEEYFKQH</sequence>
<dbReference type="AlphaFoldDB" id="A0A6H1ZMF3"/>
<organism evidence="2">
    <name type="scientific">viral metagenome</name>
    <dbReference type="NCBI Taxonomy" id="1070528"/>
    <lineage>
        <taxon>unclassified sequences</taxon>
        <taxon>metagenomes</taxon>
        <taxon>organismal metagenomes</taxon>
    </lineage>
</organism>
<reference evidence="2" key="1">
    <citation type="submission" date="2020-03" db="EMBL/GenBank/DDBJ databases">
        <title>The deep terrestrial virosphere.</title>
        <authorList>
            <person name="Holmfeldt K."/>
            <person name="Nilsson E."/>
            <person name="Simone D."/>
            <person name="Lopez-Fernandez M."/>
            <person name="Wu X."/>
            <person name="de Brujin I."/>
            <person name="Lundin D."/>
            <person name="Andersson A."/>
            <person name="Bertilsson S."/>
            <person name="Dopson M."/>
        </authorList>
    </citation>
    <scope>NUCLEOTIDE SEQUENCE</scope>
    <source>
        <strain evidence="2">TM448A01069</strain>
    </source>
</reference>
<feature type="compositionally biased region" description="Basic and acidic residues" evidence="1">
    <location>
        <begin position="1"/>
        <end position="15"/>
    </location>
</feature>
<evidence type="ECO:0000313" key="2">
    <source>
        <dbReference type="EMBL" id="QJA48649.1"/>
    </source>
</evidence>
<evidence type="ECO:0000256" key="1">
    <source>
        <dbReference type="SAM" id="MobiDB-lite"/>
    </source>
</evidence>
<feature type="region of interest" description="Disordered" evidence="1">
    <location>
        <begin position="1"/>
        <end position="26"/>
    </location>
</feature>
<gene>
    <name evidence="2" type="ORF">TM448A01069_0017</name>
</gene>
<proteinExistence type="predicted"/>
<accession>A0A6H1ZMF3</accession>